<dbReference type="Proteomes" id="UP001190925">
    <property type="component" value="Unassembled WGS sequence"/>
</dbReference>
<feature type="domain" description="SCP" evidence="2">
    <location>
        <begin position="69"/>
        <end position="179"/>
    </location>
</feature>
<gene>
    <name evidence="3" type="ORF">G6CMJM_00431</name>
</gene>
<dbReference type="Gene3D" id="3.40.33.10">
    <property type="entry name" value="CAP"/>
    <property type="match status" value="1"/>
</dbReference>
<keyword evidence="1" id="KW-0472">Membrane</keyword>
<dbReference type="RefSeq" id="WP_129718834.1">
    <property type="nucleotide sequence ID" value="NZ_PRLK01000006.1"/>
</dbReference>
<dbReference type="SUPFAM" id="SSF55797">
    <property type="entry name" value="PR-1-like"/>
    <property type="match status" value="1"/>
</dbReference>
<dbReference type="InterPro" id="IPR035940">
    <property type="entry name" value="CAP_sf"/>
</dbReference>
<dbReference type="CDD" id="cd05379">
    <property type="entry name" value="CAP_bacterial"/>
    <property type="match status" value="1"/>
</dbReference>
<feature type="transmembrane region" description="Helical" evidence="1">
    <location>
        <begin position="7"/>
        <end position="29"/>
    </location>
</feature>
<reference evidence="3 4" key="1">
    <citation type="journal article" date="2018" name="bioRxiv">
        <title>Evidence of independent acquisition and adaption of ultra-small bacteria to human hosts across the highly diverse yet reduced genomes of the phylum Saccharibacteria.</title>
        <authorList>
            <person name="McLean J.S."/>
            <person name="Bor B."/>
            <person name="To T.T."/>
            <person name="Liu Q."/>
            <person name="Kearns K.A."/>
            <person name="Solden L.M."/>
            <person name="Wrighton K.C."/>
            <person name="He X."/>
            <person name="Shi W."/>
        </authorList>
    </citation>
    <scope>NUCLEOTIDE SEQUENCE [LARGE SCALE GENOMIC DNA]</scope>
    <source>
        <strain evidence="3 4">TM7_CMJM_G6_1_HOT_870</strain>
    </source>
</reference>
<dbReference type="EMBL" id="PRLK01000006">
    <property type="protein sequence ID" value="RYC72504.1"/>
    <property type="molecule type" value="Genomic_DNA"/>
</dbReference>
<dbReference type="Pfam" id="PF00188">
    <property type="entry name" value="CAP"/>
    <property type="match status" value="1"/>
</dbReference>
<accession>A0ABY0FJQ2</accession>
<keyword evidence="1" id="KW-0812">Transmembrane</keyword>
<dbReference type="PANTHER" id="PTHR31157">
    <property type="entry name" value="SCP DOMAIN-CONTAINING PROTEIN"/>
    <property type="match status" value="1"/>
</dbReference>
<reference evidence="3 4" key="2">
    <citation type="journal article" date="2020" name="Cell Rep.">
        <title>Acquisition and Adaptation of Ultra-small Parasitic Reduced Genome Bacteria to Mammalian Hosts.</title>
        <authorList>
            <person name="McLean J.S."/>
            <person name="Bor B."/>
            <person name="Kerns K.A."/>
            <person name="Liu Q."/>
            <person name="To T.T."/>
            <person name="Solden L."/>
            <person name="Hendrickson E.L."/>
            <person name="Wrighton K."/>
            <person name="Shi W."/>
            <person name="He X."/>
        </authorList>
    </citation>
    <scope>NUCLEOTIDE SEQUENCE [LARGE SCALE GENOMIC DNA]</scope>
    <source>
        <strain evidence="3 4">TM7_CMJM_G6_1_HOT_870</strain>
    </source>
</reference>
<evidence type="ECO:0000313" key="3">
    <source>
        <dbReference type="EMBL" id="RYC72504.1"/>
    </source>
</evidence>
<comment type="caution">
    <text evidence="3">The sequence shown here is derived from an EMBL/GenBank/DDBJ whole genome shotgun (WGS) entry which is preliminary data.</text>
</comment>
<organism evidence="3 4">
    <name type="scientific">Candidatus Nanogingivalis gingivitcus</name>
    <dbReference type="NCBI Taxonomy" id="2171992"/>
    <lineage>
        <taxon>Bacteria</taxon>
        <taxon>Candidatus Saccharimonadota</taxon>
        <taxon>Candidatus Nanosyncoccalia</taxon>
        <taxon>Candidatus Nanogingivales</taxon>
        <taxon>Candidatus Nanogingivalaceae</taxon>
        <taxon>Candidatus Nanogingivalis</taxon>
    </lineage>
</organism>
<sequence>MKDMRKIVVYGILGLVVLGLVGALGYTLAFPDKVAKITGHDKLLNKPVEYHEPEVTTIPERPTADKIFELVNKERTQRGIAPLVRVPEIDNVTRLKVEDMIKNNYYAHRNPKTGRGLIDQTYVDNHCKEYGENINQDDYWTTRPEDHPAEDHVKEWMESTDGHREAILNPRFKYAGLALGWRTESRFVTALHFCEPL</sequence>
<keyword evidence="4" id="KW-1185">Reference proteome</keyword>
<keyword evidence="1" id="KW-1133">Transmembrane helix</keyword>
<protein>
    <recommendedName>
        <fullName evidence="2">SCP domain-containing protein</fullName>
    </recommendedName>
</protein>
<evidence type="ECO:0000259" key="2">
    <source>
        <dbReference type="Pfam" id="PF00188"/>
    </source>
</evidence>
<dbReference type="PANTHER" id="PTHR31157:SF1">
    <property type="entry name" value="SCP DOMAIN-CONTAINING PROTEIN"/>
    <property type="match status" value="1"/>
</dbReference>
<name>A0ABY0FJQ2_9BACT</name>
<dbReference type="InterPro" id="IPR014044">
    <property type="entry name" value="CAP_dom"/>
</dbReference>
<evidence type="ECO:0000313" key="4">
    <source>
        <dbReference type="Proteomes" id="UP001190925"/>
    </source>
</evidence>
<evidence type="ECO:0000256" key="1">
    <source>
        <dbReference type="SAM" id="Phobius"/>
    </source>
</evidence>
<proteinExistence type="predicted"/>